<dbReference type="HOGENOM" id="CLU_1805943_0_0_1"/>
<feature type="region of interest" description="Disordered" evidence="1">
    <location>
        <begin position="58"/>
        <end position="143"/>
    </location>
</feature>
<feature type="compositionally biased region" description="Basic and acidic residues" evidence="1">
    <location>
        <begin position="133"/>
        <end position="143"/>
    </location>
</feature>
<dbReference type="OrthoDB" id="3268823at2759"/>
<dbReference type="Proteomes" id="UP000016930">
    <property type="component" value="Unassembled WGS sequence"/>
</dbReference>
<dbReference type="AlphaFoldDB" id="M2P7E6"/>
<evidence type="ECO:0000256" key="1">
    <source>
        <dbReference type="SAM" id="MobiDB-lite"/>
    </source>
</evidence>
<sequence length="143" mass="15441">MDLLRPNLTPRVHPLLPWYGSDAARASGSDPDVSSDVRDAPAQVCTVRRAPSFLAAAGYDTDYHPSQLHPPRPKEDVEREAQEKAGEDAREEDEHGTGADGEKGGEKGQGEKHKKAGFMEKMKGEAKSLLGKVEGKGHKKGEA</sequence>
<organism evidence="2 3">
    <name type="scientific">Ceriporiopsis subvermispora (strain B)</name>
    <name type="common">White-rot fungus</name>
    <name type="synonym">Gelatoporia subvermispora</name>
    <dbReference type="NCBI Taxonomy" id="914234"/>
    <lineage>
        <taxon>Eukaryota</taxon>
        <taxon>Fungi</taxon>
        <taxon>Dikarya</taxon>
        <taxon>Basidiomycota</taxon>
        <taxon>Agaricomycotina</taxon>
        <taxon>Agaricomycetes</taxon>
        <taxon>Polyporales</taxon>
        <taxon>Gelatoporiaceae</taxon>
        <taxon>Gelatoporia</taxon>
    </lineage>
</organism>
<dbReference type="EMBL" id="KB445821">
    <property type="protein sequence ID" value="EMD31259.1"/>
    <property type="molecule type" value="Genomic_DNA"/>
</dbReference>
<accession>M2P7E6</accession>
<feature type="region of interest" description="Disordered" evidence="1">
    <location>
        <begin position="1"/>
        <end position="40"/>
    </location>
</feature>
<evidence type="ECO:0000313" key="2">
    <source>
        <dbReference type="EMBL" id="EMD31259.1"/>
    </source>
</evidence>
<keyword evidence="3" id="KW-1185">Reference proteome</keyword>
<feature type="compositionally biased region" description="Basic and acidic residues" evidence="1">
    <location>
        <begin position="72"/>
        <end position="126"/>
    </location>
</feature>
<protein>
    <submittedName>
        <fullName evidence="2">Uncharacterized protein</fullName>
    </submittedName>
</protein>
<evidence type="ECO:0000313" key="3">
    <source>
        <dbReference type="Proteomes" id="UP000016930"/>
    </source>
</evidence>
<reference evidence="2 3" key="1">
    <citation type="journal article" date="2012" name="Proc. Natl. Acad. Sci. U.S.A.">
        <title>Comparative genomics of Ceriporiopsis subvermispora and Phanerochaete chrysosporium provide insight into selective ligninolysis.</title>
        <authorList>
            <person name="Fernandez-Fueyo E."/>
            <person name="Ruiz-Duenas F.J."/>
            <person name="Ferreira P."/>
            <person name="Floudas D."/>
            <person name="Hibbett D.S."/>
            <person name="Canessa P."/>
            <person name="Larrondo L.F."/>
            <person name="James T.Y."/>
            <person name="Seelenfreund D."/>
            <person name="Lobos S."/>
            <person name="Polanco R."/>
            <person name="Tello M."/>
            <person name="Honda Y."/>
            <person name="Watanabe T."/>
            <person name="Watanabe T."/>
            <person name="Ryu J.S."/>
            <person name="Kubicek C.P."/>
            <person name="Schmoll M."/>
            <person name="Gaskell J."/>
            <person name="Hammel K.E."/>
            <person name="St John F.J."/>
            <person name="Vanden Wymelenberg A."/>
            <person name="Sabat G."/>
            <person name="Splinter BonDurant S."/>
            <person name="Syed K."/>
            <person name="Yadav J.S."/>
            <person name="Doddapaneni H."/>
            <person name="Subramanian V."/>
            <person name="Lavin J.L."/>
            <person name="Oguiza J.A."/>
            <person name="Perez G."/>
            <person name="Pisabarro A.G."/>
            <person name="Ramirez L."/>
            <person name="Santoyo F."/>
            <person name="Master E."/>
            <person name="Coutinho P.M."/>
            <person name="Henrissat B."/>
            <person name="Lombard V."/>
            <person name="Magnuson J.K."/>
            <person name="Kuees U."/>
            <person name="Hori C."/>
            <person name="Igarashi K."/>
            <person name="Samejima M."/>
            <person name="Held B.W."/>
            <person name="Barry K.W."/>
            <person name="LaButti K.M."/>
            <person name="Lapidus A."/>
            <person name="Lindquist E.A."/>
            <person name="Lucas S.M."/>
            <person name="Riley R."/>
            <person name="Salamov A.A."/>
            <person name="Hoffmeister D."/>
            <person name="Schwenk D."/>
            <person name="Hadar Y."/>
            <person name="Yarden O."/>
            <person name="de Vries R.P."/>
            <person name="Wiebenga A."/>
            <person name="Stenlid J."/>
            <person name="Eastwood D."/>
            <person name="Grigoriev I.V."/>
            <person name="Berka R.M."/>
            <person name="Blanchette R.A."/>
            <person name="Kersten P."/>
            <person name="Martinez A.T."/>
            <person name="Vicuna R."/>
            <person name="Cullen D."/>
        </authorList>
    </citation>
    <scope>NUCLEOTIDE SEQUENCE [LARGE SCALE GENOMIC DNA]</scope>
    <source>
        <strain evidence="2 3">B</strain>
    </source>
</reference>
<proteinExistence type="predicted"/>
<gene>
    <name evidence="2" type="ORF">CERSUDRAFT_100604</name>
</gene>
<name>M2P7E6_CERS8</name>